<feature type="transmembrane region" description="Helical" evidence="1">
    <location>
        <begin position="77"/>
        <end position="99"/>
    </location>
</feature>
<protein>
    <submittedName>
        <fullName evidence="2">Uncharacterized protein</fullName>
    </submittedName>
</protein>
<keyword evidence="3" id="KW-1185">Reference proteome</keyword>
<feature type="transmembrane region" description="Helical" evidence="1">
    <location>
        <begin position="12"/>
        <end position="28"/>
    </location>
</feature>
<dbReference type="Proteomes" id="UP001054811">
    <property type="component" value="Chromosome"/>
</dbReference>
<gene>
    <name evidence="2" type="ORF">L2X98_27640</name>
</gene>
<organism evidence="2 3">
    <name type="scientific">Microbacterium elymi</name>
    <dbReference type="NCBI Taxonomy" id="2909587"/>
    <lineage>
        <taxon>Bacteria</taxon>
        <taxon>Bacillati</taxon>
        <taxon>Actinomycetota</taxon>
        <taxon>Actinomycetes</taxon>
        <taxon>Micrococcales</taxon>
        <taxon>Microbacteriaceae</taxon>
        <taxon>Microbacterium</taxon>
    </lineage>
</organism>
<keyword evidence="1" id="KW-1133">Transmembrane helix</keyword>
<proteinExistence type="predicted"/>
<evidence type="ECO:0000256" key="1">
    <source>
        <dbReference type="SAM" id="Phobius"/>
    </source>
</evidence>
<reference evidence="2" key="1">
    <citation type="submission" date="2022-01" db="EMBL/GenBank/DDBJ databases">
        <title>Microbacterium eymi and Microbacterium rhizovicinus sp. nov., isolated from the rhizospheric soil of Elymus tsukushiensis, a plant native to the Dokdo Islands, Republic of Korea.</title>
        <authorList>
            <person name="Hwang Y.J."/>
        </authorList>
    </citation>
    <scope>NUCLEOTIDE SEQUENCE</scope>
    <source>
        <strain evidence="2">KUDC0405</strain>
    </source>
</reference>
<accession>A0ABY5NH00</accession>
<evidence type="ECO:0000313" key="2">
    <source>
        <dbReference type="EMBL" id="UUT34391.1"/>
    </source>
</evidence>
<feature type="transmembrane region" description="Helical" evidence="1">
    <location>
        <begin position="106"/>
        <end position="126"/>
    </location>
</feature>
<dbReference type="EMBL" id="CP091139">
    <property type="protein sequence ID" value="UUT34391.1"/>
    <property type="molecule type" value="Genomic_DNA"/>
</dbReference>
<feature type="transmembrane region" description="Helical" evidence="1">
    <location>
        <begin position="40"/>
        <end position="61"/>
    </location>
</feature>
<dbReference type="RefSeq" id="WP_259610907.1">
    <property type="nucleotide sequence ID" value="NZ_CP091139.2"/>
</dbReference>
<evidence type="ECO:0000313" key="3">
    <source>
        <dbReference type="Proteomes" id="UP001054811"/>
    </source>
</evidence>
<keyword evidence="1" id="KW-0812">Transmembrane</keyword>
<name>A0ABY5NH00_9MICO</name>
<keyword evidence="1" id="KW-0472">Membrane</keyword>
<sequence length="240" mass="26005">MLDFGHPRDLVMIGAIFGVAAFMWAGWAQESPPAQTGWRVVLGALSLLGVALAALSIPLAIKNWGAGTAIDPHTRAFVIYIIVFWAEFVIAGVLAFVVIRAGRSDLVAPLILAIVGIHFFALAVVFGQPVAAPGRRTADRPRDRGRIPAARFRRPELLVRADRRAHIPRDRRVVPGRRAQRPDGGIGCRALATPSAGRWSRSAASGCWWWSGCASRSGAASCTDTPPTPCCWPSRLWRRS</sequence>